<dbReference type="EMBL" id="QREL01000001">
    <property type="protein sequence ID" value="REE28457.1"/>
    <property type="molecule type" value="Genomic_DNA"/>
</dbReference>
<dbReference type="InterPro" id="IPR000055">
    <property type="entry name" value="Restrct_endonuc_typeI_TRD"/>
</dbReference>
<evidence type="ECO:0000313" key="5">
    <source>
        <dbReference type="EMBL" id="REE28457.1"/>
    </source>
</evidence>
<comment type="similarity">
    <text evidence="1">Belongs to the type-I restriction system S methylase family.</text>
</comment>
<dbReference type="PANTHER" id="PTHR30408">
    <property type="entry name" value="TYPE-1 RESTRICTION ENZYME ECOKI SPECIFICITY PROTEIN"/>
    <property type="match status" value="1"/>
</dbReference>
<evidence type="ECO:0000313" key="6">
    <source>
        <dbReference type="Proteomes" id="UP000256864"/>
    </source>
</evidence>
<reference evidence="5 6" key="1">
    <citation type="submission" date="2018-07" db="EMBL/GenBank/DDBJ databases">
        <title>Genomic Encyclopedia of Type Strains, Phase IV (KMG-IV): sequencing the most valuable type-strain genomes for metagenomic binning, comparative biology and taxonomic classification.</title>
        <authorList>
            <person name="Goeker M."/>
        </authorList>
    </citation>
    <scope>NUCLEOTIDE SEQUENCE [LARGE SCALE GENOMIC DNA]</scope>
    <source>
        <strain evidence="5 6">DSM 7466</strain>
    </source>
</reference>
<dbReference type="PANTHER" id="PTHR30408:SF12">
    <property type="entry name" value="TYPE I RESTRICTION ENZYME MJAVIII SPECIFICITY SUBUNIT"/>
    <property type="match status" value="1"/>
</dbReference>
<dbReference type="AlphaFoldDB" id="A0A371ND61"/>
<dbReference type="Gene3D" id="1.10.287.1120">
    <property type="entry name" value="Bipartite methylase S protein"/>
    <property type="match status" value="1"/>
</dbReference>
<dbReference type="InterPro" id="IPR044946">
    <property type="entry name" value="Restrct_endonuc_typeI_TRD_sf"/>
</dbReference>
<keyword evidence="2" id="KW-0680">Restriction system</keyword>
<keyword evidence="3" id="KW-0238">DNA-binding</keyword>
<name>A0A371ND61_9EURY</name>
<comment type="caution">
    <text evidence="5">The sequence shown here is derived from an EMBL/GenBank/DDBJ whole genome shotgun (WGS) entry which is preliminary data.</text>
</comment>
<evidence type="ECO:0000256" key="2">
    <source>
        <dbReference type="ARBA" id="ARBA00022747"/>
    </source>
</evidence>
<evidence type="ECO:0000256" key="1">
    <source>
        <dbReference type="ARBA" id="ARBA00010923"/>
    </source>
</evidence>
<dbReference type="GO" id="GO:0009307">
    <property type="term" value="P:DNA restriction-modification system"/>
    <property type="evidence" value="ECO:0007669"/>
    <property type="project" value="UniProtKB-KW"/>
</dbReference>
<gene>
    <name evidence="5" type="ORF">C7452_0468</name>
</gene>
<evidence type="ECO:0000259" key="4">
    <source>
        <dbReference type="Pfam" id="PF01420"/>
    </source>
</evidence>
<accession>A0A371ND61</accession>
<dbReference type="GO" id="GO:0003677">
    <property type="term" value="F:DNA binding"/>
    <property type="evidence" value="ECO:0007669"/>
    <property type="project" value="UniProtKB-KW"/>
</dbReference>
<organism evidence="5 6">
    <name type="scientific">Methanothermobacter defluvii</name>
    <dbReference type="NCBI Taxonomy" id="49339"/>
    <lineage>
        <taxon>Archaea</taxon>
        <taxon>Methanobacteriati</taxon>
        <taxon>Methanobacteriota</taxon>
        <taxon>Methanomada group</taxon>
        <taxon>Methanobacteria</taxon>
        <taxon>Methanobacteriales</taxon>
        <taxon>Methanobacteriaceae</taxon>
        <taxon>Methanothermobacter</taxon>
    </lineage>
</organism>
<sequence length="434" mass="50003">MKFKPYPRYKDSGVEWIGEIPEHWEIKKLKHICSESAVYGLNESSENYQEGDKENTLRFIRTTDIDETGELNTNNSVFVKKERAKGYILNTGDILLSRSGSIGTSLFFDKEKYGDCSYAGYLVKFRTNKFNSSKFLFYFTKTELFNYQVRLEAVSSTISNFNGRKYSNIRLLTPPLREQEKIAAFLDKKTSEIDLIIENCTRLIELLQEKRTALINHVVTKGLDPEVPMKDSGVEWIGEIPKHWEIHRFKINFRYVKGKKPENLKEEEDDNSLPYLTMDFLRGNNSNTIYSEGDPKAVQVDDGDILLLWDGANAGEFLEGKKGYLSSTTVKLLIENMDHGYSKYVCKAFEPLLRDLTIGMGIPHVDKDILGNMRIPHPPSQEQGKIAAFLDEKTFEIDFTIQKLQKNIKLFKEYKKSLIHHVVTGKLDVREVDT</sequence>
<dbReference type="Proteomes" id="UP000256864">
    <property type="component" value="Unassembled WGS sequence"/>
</dbReference>
<dbReference type="CDD" id="cd17521">
    <property type="entry name" value="RMtype1_S_Sau13435ORF2165P_TRD2-CR2_like"/>
    <property type="match status" value="1"/>
</dbReference>
<proteinExistence type="inferred from homology"/>
<feature type="domain" description="Type I restriction modification DNA specificity" evidence="4">
    <location>
        <begin position="21"/>
        <end position="195"/>
    </location>
</feature>
<dbReference type="SMR" id="A0A371ND61"/>
<evidence type="ECO:0000256" key="3">
    <source>
        <dbReference type="ARBA" id="ARBA00023125"/>
    </source>
</evidence>
<dbReference type="RefSeq" id="WP_074359224.1">
    <property type="nucleotide sequence ID" value="NZ_QREL01000001.1"/>
</dbReference>
<dbReference type="InterPro" id="IPR052021">
    <property type="entry name" value="Type-I_RS_S_subunit"/>
</dbReference>
<dbReference type="GeneID" id="301442639"/>
<dbReference type="Pfam" id="PF01420">
    <property type="entry name" value="Methylase_S"/>
    <property type="match status" value="2"/>
</dbReference>
<protein>
    <submittedName>
        <fullName evidence="5">Type I restriction enzyme S subunit</fullName>
    </submittedName>
</protein>
<feature type="domain" description="Type I restriction modification DNA specificity" evidence="4">
    <location>
        <begin position="253"/>
        <end position="401"/>
    </location>
</feature>
<keyword evidence="6" id="KW-1185">Reference proteome</keyword>
<dbReference type="CDD" id="cd17263">
    <property type="entry name" value="RMtype1_S_AbaB8300I-TRD1-CR1_like"/>
    <property type="match status" value="1"/>
</dbReference>
<dbReference type="SUPFAM" id="SSF116734">
    <property type="entry name" value="DNA methylase specificity domain"/>
    <property type="match status" value="2"/>
</dbReference>
<dbReference type="Gene3D" id="3.90.220.20">
    <property type="entry name" value="DNA methylase specificity domains"/>
    <property type="match status" value="2"/>
</dbReference>